<dbReference type="InterPro" id="IPR003675">
    <property type="entry name" value="Rce1/LyrA-like_dom"/>
</dbReference>
<feature type="transmembrane region" description="Helical" evidence="1">
    <location>
        <begin position="47"/>
        <end position="70"/>
    </location>
</feature>
<keyword evidence="4" id="KW-1185">Reference proteome</keyword>
<keyword evidence="1" id="KW-0472">Membrane</keyword>
<feature type="transmembrane region" description="Helical" evidence="1">
    <location>
        <begin position="12"/>
        <end position="35"/>
    </location>
</feature>
<dbReference type="Pfam" id="PF02517">
    <property type="entry name" value="Rce1-like"/>
    <property type="match status" value="1"/>
</dbReference>
<dbReference type="GO" id="GO:0008237">
    <property type="term" value="F:metallopeptidase activity"/>
    <property type="evidence" value="ECO:0007669"/>
    <property type="project" value="UniProtKB-KW"/>
</dbReference>
<evidence type="ECO:0000256" key="1">
    <source>
        <dbReference type="SAM" id="Phobius"/>
    </source>
</evidence>
<dbReference type="PANTHER" id="PTHR35797:SF1">
    <property type="entry name" value="PROTEASE"/>
    <property type="match status" value="1"/>
</dbReference>
<organism evidence="3 4">
    <name type="scientific">Curtobacterium citreum</name>
    <dbReference type="NCBI Taxonomy" id="2036"/>
    <lineage>
        <taxon>Bacteria</taxon>
        <taxon>Bacillati</taxon>
        <taxon>Actinomycetota</taxon>
        <taxon>Actinomycetes</taxon>
        <taxon>Micrococcales</taxon>
        <taxon>Microbacteriaceae</taxon>
        <taxon>Curtobacterium</taxon>
    </lineage>
</organism>
<feature type="transmembrane region" description="Helical" evidence="1">
    <location>
        <begin position="140"/>
        <end position="163"/>
    </location>
</feature>
<name>A0ABT2HII6_9MICO</name>
<keyword evidence="3" id="KW-0482">Metalloprotease</keyword>
<dbReference type="PANTHER" id="PTHR35797">
    <property type="entry name" value="PROTEASE-RELATED"/>
    <property type="match status" value="1"/>
</dbReference>
<keyword evidence="3" id="KW-0645">Protease</keyword>
<feature type="transmembrane region" description="Helical" evidence="1">
    <location>
        <begin position="273"/>
        <end position="294"/>
    </location>
</feature>
<feature type="transmembrane region" description="Helical" evidence="1">
    <location>
        <begin position="91"/>
        <end position="120"/>
    </location>
</feature>
<dbReference type="Proteomes" id="UP001652264">
    <property type="component" value="Unassembled WGS sequence"/>
</dbReference>
<reference evidence="3 4" key="1">
    <citation type="submission" date="2022-08" db="EMBL/GenBank/DDBJ databases">
        <title>Taxonomy of Curtobacterium flaccumfaciens.</title>
        <authorList>
            <person name="Osdaghi E."/>
            <person name="Taghavi S.M."/>
            <person name="Hamidizade M."/>
            <person name="Abachi H."/>
            <person name="Fazliarab A."/>
            <person name="Baeyen S."/>
            <person name="Portier P."/>
            <person name="Van Vaerenbergh J."/>
            <person name="Jacques M.-A."/>
        </authorList>
    </citation>
    <scope>NUCLEOTIDE SEQUENCE [LARGE SCALE GENOMIC DNA]</scope>
    <source>
        <strain evidence="3 4">LMG8786T</strain>
    </source>
</reference>
<dbReference type="EMBL" id="JANVAD010000005">
    <property type="protein sequence ID" value="MCS6523086.1"/>
    <property type="molecule type" value="Genomic_DNA"/>
</dbReference>
<feature type="transmembrane region" description="Helical" evidence="1">
    <location>
        <begin position="241"/>
        <end position="261"/>
    </location>
</feature>
<dbReference type="InterPro" id="IPR042150">
    <property type="entry name" value="MmRce1-like"/>
</dbReference>
<sequence length="312" mass="32899">MNAHSPPRNVRWMPVGVFIVASFLLSWLVCLPLWVDAGGLASPATTWVLPVVMFTPLLATALMTLTVDRGALGAQVRRLGIWPLESAHRTIVLTVVAIVLLPLTIAAGLTISACLGLVQLDLDEFSGFAAALPGNVQEAVPVRTLVIVQLVSIPVAAVLNGFLAFGEEIGWRGWLLPELQPLGVWPAVLLTGAIWGAWHSPLILLGYNFNQPNPLGVVAMIVGCTAVGVVIGWLRIWSNSVWPAVFGHGALNATGGLVVLLSSDETAPNLLLAGPLGAGTVIAVATVALLVVLVRKTTSTNRGWLRSRNLSP</sequence>
<keyword evidence="3" id="KW-0378">Hydrolase</keyword>
<keyword evidence="1" id="KW-1133">Transmembrane helix</keyword>
<feature type="transmembrane region" description="Helical" evidence="1">
    <location>
        <begin position="184"/>
        <end position="209"/>
    </location>
</feature>
<proteinExistence type="predicted"/>
<evidence type="ECO:0000313" key="4">
    <source>
        <dbReference type="Proteomes" id="UP001652264"/>
    </source>
</evidence>
<protein>
    <submittedName>
        <fullName evidence="3">CPBP family intramembrane metalloprotease</fullName>
    </submittedName>
</protein>
<gene>
    <name evidence="3" type="ORF">NYQ28_10965</name>
</gene>
<evidence type="ECO:0000313" key="3">
    <source>
        <dbReference type="EMBL" id="MCS6523086.1"/>
    </source>
</evidence>
<keyword evidence="1" id="KW-0812">Transmembrane</keyword>
<comment type="caution">
    <text evidence="3">The sequence shown here is derived from an EMBL/GenBank/DDBJ whole genome shotgun (WGS) entry which is preliminary data.</text>
</comment>
<evidence type="ECO:0000259" key="2">
    <source>
        <dbReference type="Pfam" id="PF02517"/>
    </source>
</evidence>
<accession>A0ABT2HII6</accession>
<dbReference type="GeneID" id="95322854"/>
<dbReference type="RefSeq" id="WP_141860072.1">
    <property type="nucleotide sequence ID" value="NZ_BMNV01000007.1"/>
</dbReference>
<feature type="domain" description="CAAX prenyl protease 2/Lysostaphin resistance protein A-like" evidence="2">
    <location>
        <begin position="154"/>
        <end position="253"/>
    </location>
</feature>
<feature type="transmembrane region" description="Helical" evidence="1">
    <location>
        <begin position="215"/>
        <end position="234"/>
    </location>
</feature>